<dbReference type="RefSeq" id="XP_021875759.1">
    <property type="nucleotide sequence ID" value="XM_022030743.1"/>
</dbReference>
<dbReference type="GeneID" id="33572584"/>
<dbReference type="Proteomes" id="UP000193648">
    <property type="component" value="Unassembled WGS sequence"/>
</dbReference>
<dbReference type="SUPFAM" id="SSF48371">
    <property type="entry name" value="ARM repeat"/>
    <property type="match status" value="1"/>
</dbReference>
<dbReference type="PANTHER" id="PTHR13109:SF7">
    <property type="entry name" value="NEUROCHONDRIN"/>
    <property type="match status" value="1"/>
</dbReference>
<gene>
    <name evidence="1" type="ORF">BCR41DRAFT_426549</name>
</gene>
<dbReference type="InterPro" id="IPR008709">
    <property type="entry name" value="Neurochondrin"/>
</dbReference>
<name>A0A1Y2G6R2_9FUNG</name>
<protein>
    <submittedName>
        <fullName evidence="1">Neurochondrin-domain-containing protein</fullName>
    </submittedName>
</protein>
<sequence>MHHAQLKEKDQLESSLELVLPENSDEVKFIGLLLMAEILQHEQDLNTVTRYMDSLDFAFLKRMMQIQPHEVPKNAGVNAAEIRAISVDIMSCFALHWQLLTRSEFKDQLPTMLSLLSSTDETRASEKILQIMIKVSSYPQVSMILTNPRYQGIIVDYILDTFDRNDKAHETAISIFKRTFLIIEEGFHTNPTTVLSITKAFLPVIMTKISKRFQRVTETHKSEILRLMTESLIFLPEKYLNQHVKAHQEETTTWTRSIKSGLIQLLSTRQAPSTRDNTFILIGILLKMGPEWLYPELPSLSAINPATSAFNKKKTPSTLVASMETLSLSDEEIDKKFVTLVVHLACVEARVILDELAEDLPNVDCSTKSKGVFSSEEEIKQAKIRKEQVLPVTYEILEVSIHYLVRMETEPELGGLRGRPLFDATTLLKFQDTLVGAYSAILDYLKDLQQSVNYDPASLAKNLLYLASMRVLSSFLIEDASLQTQALPLVEPLEAVVRYCRSKASFKSITPTLEIILDRFHEII</sequence>
<dbReference type="InParanoid" id="A0A1Y2G6R2"/>
<dbReference type="PANTHER" id="PTHR13109">
    <property type="entry name" value="NEUROCHONDRIN"/>
    <property type="match status" value="1"/>
</dbReference>
<proteinExistence type="predicted"/>
<dbReference type="OrthoDB" id="8962942at2759"/>
<evidence type="ECO:0000313" key="1">
    <source>
        <dbReference type="EMBL" id="ORY98367.1"/>
    </source>
</evidence>
<dbReference type="Pfam" id="PF05536">
    <property type="entry name" value="Neurochondrin"/>
    <property type="match status" value="1"/>
</dbReference>
<comment type="caution">
    <text evidence="1">The sequence shown here is derived from an EMBL/GenBank/DDBJ whole genome shotgun (WGS) entry which is preliminary data.</text>
</comment>
<evidence type="ECO:0000313" key="2">
    <source>
        <dbReference type="Proteomes" id="UP000193648"/>
    </source>
</evidence>
<dbReference type="InterPro" id="IPR016024">
    <property type="entry name" value="ARM-type_fold"/>
</dbReference>
<reference evidence="1 2" key="1">
    <citation type="submission" date="2016-07" db="EMBL/GenBank/DDBJ databases">
        <title>Pervasive Adenine N6-methylation of Active Genes in Fungi.</title>
        <authorList>
            <consortium name="DOE Joint Genome Institute"/>
            <person name="Mondo S.J."/>
            <person name="Dannebaum R.O."/>
            <person name="Kuo R.C."/>
            <person name="Labutti K."/>
            <person name="Haridas S."/>
            <person name="Kuo A."/>
            <person name="Salamov A."/>
            <person name="Ahrendt S.R."/>
            <person name="Lipzen A."/>
            <person name="Sullivan W."/>
            <person name="Andreopoulos W.B."/>
            <person name="Clum A."/>
            <person name="Lindquist E."/>
            <person name="Daum C."/>
            <person name="Ramamoorthy G.K."/>
            <person name="Gryganskyi A."/>
            <person name="Culley D."/>
            <person name="Magnuson J.K."/>
            <person name="James T.Y."/>
            <person name="O'Malley M.A."/>
            <person name="Stajich J.E."/>
            <person name="Spatafora J.W."/>
            <person name="Visel A."/>
            <person name="Grigoriev I.V."/>
        </authorList>
    </citation>
    <scope>NUCLEOTIDE SEQUENCE [LARGE SCALE GENOMIC DNA]</scope>
    <source>
        <strain evidence="1 2">NRRL 3116</strain>
    </source>
</reference>
<organism evidence="1 2">
    <name type="scientific">Lobosporangium transversale</name>
    <dbReference type="NCBI Taxonomy" id="64571"/>
    <lineage>
        <taxon>Eukaryota</taxon>
        <taxon>Fungi</taxon>
        <taxon>Fungi incertae sedis</taxon>
        <taxon>Mucoromycota</taxon>
        <taxon>Mortierellomycotina</taxon>
        <taxon>Mortierellomycetes</taxon>
        <taxon>Mortierellales</taxon>
        <taxon>Mortierellaceae</taxon>
        <taxon>Lobosporangium</taxon>
    </lineage>
</organism>
<accession>A0A1Y2G6R2</accession>
<keyword evidence="2" id="KW-1185">Reference proteome</keyword>
<dbReference type="AlphaFoldDB" id="A0A1Y2G6R2"/>
<dbReference type="STRING" id="64571.A0A1Y2G6R2"/>
<dbReference type="EMBL" id="MCFF01000070">
    <property type="protein sequence ID" value="ORY98367.1"/>
    <property type="molecule type" value="Genomic_DNA"/>
</dbReference>